<protein>
    <submittedName>
        <fullName evidence="2">Uncharacterized protein</fullName>
    </submittedName>
</protein>
<sequence length="148" mass="15241">MPVRRLIGVLAGVALLGVSFATLFRADAGSAVVLRGAGAPAGCSAWTDCPGEWAFFDFTLTVAPVAVVGLLVAAVAFAVPWRVPLTVGYAVAAYVLLGLAAWQLHTTWIGSEESNRAVGLAPTWAFAALALAIAVIPMSAAPSRRPPR</sequence>
<keyword evidence="1" id="KW-1133">Transmembrane helix</keyword>
<keyword evidence="1" id="KW-0812">Transmembrane</keyword>
<keyword evidence="3" id="KW-1185">Reference proteome</keyword>
<dbReference type="RefSeq" id="WP_203846076.1">
    <property type="nucleotide sequence ID" value="NZ_BAAAVW010000001.1"/>
</dbReference>
<comment type="caution">
    <text evidence="2">The sequence shown here is derived from an EMBL/GenBank/DDBJ whole genome shotgun (WGS) entry which is preliminary data.</text>
</comment>
<organism evidence="2 3">
    <name type="scientific">Dactylosporangium siamense</name>
    <dbReference type="NCBI Taxonomy" id="685454"/>
    <lineage>
        <taxon>Bacteria</taxon>
        <taxon>Bacillati</taxon>
        <taxon>Actinomycetota</taxon>
        <taxon>Actinomycetes</taxon>
        <taxon>Micromonosporales</taxon>
        <taxon>Micromonosporaceae</taxon>
        <taxon>Dactylosporangium</taxon>
    </lineage>
</organism>
<dbReference type="AlphaFoldDB" id="A0A919PID4"/>
<feature type="transmembrane region" description="Helical" evidence="1">
    <location>
        <begin position="86"/>
        <end position="104"/>
    </location>
</feature>
<evidence type="ECO:0000313" key="3">
    <source>
        <dbReference type="Proteomes" id="UP000660611"/>
    </source>
</evidence>
<feature type="transmembrane region" description="Helical" evidence="1">
    <location>
        <begin position="58"/>
        <end position="79"/>
    </location>
</feature>
<gene>
    <name evidence="2" type="ORF">Dsi01nite_022800</name>
</gene>
<accession>A0A919PID4</accession>
<evidence type="ECO:0000256" key="1">
    <source>
        <dbReference type="SAM" id="Phobius"/>
    </source>
</evidence>
<dbReference type="Proteomes" id="UP000660611">
    <property type="component" value="Unassembled WGS sequence"/>
</dbReference>
<reference evidence="2" key="1">
    <citation type="submission" date="2021-01" db="EMBL/GenBank/DDBJ databases">
        <title>Whole genome shotgun sequence of Dactylosporangium siamense NBRC 106093.</title>
        <authorList>
            <person name="Komaki H."/>
            <person name="Tamura T."/>
        </authorList>
    </citation>
    <scope>NUCLEOTIDE SEQUENCE</scope>
    <source>
        <strain evidence="2">NBRC 106093</strain>
    </source>
</reference>
<name>A0A919PID4_9ACTN</name>
<evidence type="ECO:0000313" key="2">
    <source>
        <dbReference type="EMBL" id="GIG44239.1"/>
    </source>
</evidence>
<feature type="transmembrane region" description="Helical" evidence="1">
    <location>
        <begin position="124"/>
        <end position="141"/>
    </location>
</feature>
<proteinExistence type="predicted"/>
<keyword evidence="1" id="KW-0472">Membrane</keyword>
<dbReference type="EMBL" id="BONQ01000033">
    <property type="protein sequence ID" value="GIG44239.1"/>
    <property type="molecule type" value="Genomic_DNA"/>
</dbReference>